<dbReference type="PANTHER" id="PTHR45947:SF3">
    <property type="entry name" value="SULFOQUINOVOSYL TRANSFERASE SQD2"/>
    <property type="match status" value="1"/>
</dbReference>
<dbReference type="Gene3D" id="3.40.50.2000">
    <property type="entry name" value="Glycogen Phosphorylase B"/>
    <property type="match status" value="2"/>
</dbReference>
<dbReference type="EMBL" id="LT603706">
    <property type="protein sequence ID" value="SCA95782.1"/>
    <property type="molecule type" value="Genomic_DNA"/>
</dbReference>
<dbReference type="InterPro" id="IPR028098">
    <property type="entry name" value="Glyco_trans_4-like_N"/>
</dbReference>
<gene>
    <name evidence="3" type="primary">wclP</name>
    <name evidence="3" type="synonym">KL130_00010</name>
</gene>
<proteinExistence type="predicted"/>
<dbReference type="InterPro" id="IPR050194">
    <property type="entry name" value="Glycosyltransferase_grp1"/>
</dbReference>
<reference evidence="3" key="1">
    <citation type="submission" date="2016-07" db="EMBL/GenBank/DDBJ databases">
        <authorList>
            <person name="Informatics P."/>
        </authorList>
    </citation>
    <scope>NUCLEOTIDE SEQUENCE</scope>
    <source>
        <strain evidence="3">INF090</strain>
    </source>
</reference>
<evidence type="ECO:0000259" key="1">
    <source>
        <dbReference type="Pfam" id="PF00534"/>
    </source>
</evidence>
<dbReference type="Pfam" id="PF13439">
    <property type="entry name" value="Glyco_transf_4"/>
    <property type="match status" value="1"/>
</dbReference>
<dbReference type="CDD" id="cd03801">
    <property type="entry name" value="GT4_PimA-like"/>
    <property type="match status" value="1"/>
</dbReference>
<keyword evidence="3" id="KW-0808">Transferase</keyword>
<dbReference type="InterPro" id="IPR001296">
    <property type="entry name" value="Glyco_trans_1"/>
</dbReference>
<dbReference type="SUPFAM" id="SSF53756">
    <property type="entry name" value="UDP-Glycosyltransferase/glycogen phosphorylase"/>
    <property type="match status" value="1"/>
</dbReference>
<dbReference type="AlphaFoldDB" id="A0A1C3SZT9"/>
<evidence type="ECO:0000313" key="3">
    <source>
        <dbReference type="EMBL" id="SCA95782.1"/>
    </source>
</evidence>
<feature type="domain" description="Glycosyl transferase family 1" evidence="1">
    <location>
        <begin position="206"/>
        <end position="331"/>
    </location>
</feature>
<accession>A0A1C3SZT9</accession>
<protein>
    <submittedName>
        <fullName evidence="3">Putative glycosyltransferase</fullName>
    </submittedName>
</protein>
<dbReference type="PANTHER" id="PTHR45947">
    <property type="entry name" value="SULFOQUINOVOSYL TRANSFERASE SQD2"/>
    <property type="match status" value="1"/>
</dbReference>
<name>A0A1C3SZT9_KLEPN</name>
<evidence type="ECO:0000259" key="2">
    <source>
        <dbReference type="Pfam" id="PF13439"/>
    </source>
</evidence>
<sequence length="391" mass="43813">MANRIFIFARSLPFHHIGGMEVVAWDLAQALAKAGYEVKVITTEFSADVKIIDQTNPAIHVIRNTVPGKYSNSWWVGTRDFIDHEIDENVSALISVSAAGFNAVHVRDKYPQVTCIMQAHGTSWGEFISKWKKPTIKKCLSSLANVKGYIKDAFFYNKFDFIVAIGPAVESSLKSAPTSLICNSHKVVKIENGINESMFLYDESKRKIERRSLGIDDDALVCISVSRLHNQKGVDNNIYSFKKLLDLYSNSYYIVCGEGNDEEALKKLVKDLSIESKVIFVGGVSREKISSLMSCADIFIFLTKRVEGLPLNVLEAMSSGISMVISDHLTFEQSEKVVLVNSHDIKLASSSIYDLFVNKNCRDRSSYIEDKNTLQSSVLKYNALFKSKMIK</sequence>
<reference evidence="3" key="2">
    <citation type="submission" date="2016-08" db="EMBL/GenBank/DDBJ databases">
        <title>Klebsiella loci capsule.</title>
        <authorList>
            <person name="Holt K.E."/>
            <person name="Thomson N.R."/>
        </authorList>
    </citation>
    <scope>NUCLEOTIDE SEQUENCE</scope>
    <source>
        <strain evidence="3">INF090</strain>
    </source>
</reference>
<feature type="domain" description="Glycosyltransferase subfamily 4-like N-terminal" evidence="2">
    <location>
        <begin position="17"/>
        <end position="195"/>
    </location>
</feature>
<dbReference type="GO" id="GO:0016757">
    <property type="term" value="F:glycosyltransferase activity"/>
    <property type="evidence" value="ECO:0007669"/>
    <property type="project" value="InterPro"/>
</dbReference>
<dbReference type="RefSeq" id="WP_117271937.1">
    <property type="nucleotide sequence ID" value="NZ_JAXUCN010000006.1"/>
</dbReference>
<dbReference type="Pfam" id="PF00534">
    <property type="entry name" value="Glycos_transf_1"/>
    <property type="match status" value="1"/>
</dbReference>
<organism evidence="3">
    <name type="scientific">Klebsiella pneumoniae</name>
    <dbReference type="NCBI Taxonomy" id="573"/>
    <lineage>
        <taxon>Bacteria</taxon>
        <taxon>Pseudomonadati</taxon>
        <taxon>Pseudomonadota</taxon>
        <taxon>Gammaproteobacteria</taxon>
        <taxon>Enterobacterales</taxon>
        <taxon>Enterobacteriaceae</taxon>
        <taxon>Klebsiella/Raoultella group</taxon>
        <taxon>Klebsiella</taxon>
        <taxon>Klebsiella pneumoniae complex</taxon>
    </lineage>
</organism>